<accession>A0A5B7GPP9</accession>
<keyword evidence="2" id="KW-1185">Reference proteome</keyword>
<dbReference type="EMBL" id="VSRR010016638">
    <property type="protein sequence ID" value="MPC59516.1"/>
    <property type="molecule type" value="Genomic_DNA"/>
</dbReference>
<evidence type="ECO:0000313" key="1">
    <source>
        <dbReference type="EMBL" id="MPC59516.1"/>
    </source>
</evidence>
<proteinExistence type="predicted"/>
<sequence>MMILKNRKARAFFFFRESVSEVEEKLTPTAPRLLFRSSPSHVHDCLSASRWCLAYSDPPLIVDTGAD</sequence>
<comment type="caution">
    <text evidence="1">The sequence shown here is derived from an EMBL/GenBank/DDBJ whole genome shotgun (WGS) entry which is preliminary data.</text>
</comment>
<protein>
    <submittedName>
        <fullName evidence="1">Uncharacterized protein</fullName>
    </submittedName>
</protein>
<organism evidence="1 2">
    <name type="scientific">Portunus trituberculatus</name>
    <name type="common">Swimming crab</name>
    <name type="synonym">Neptunus trituberculatus</name>
    <dbReference type="NCBI Taxonomy" id="210409"/>
    <lineage>
        <taxon>Eukaryota</taxon>
        <taxon>Metazoa</taxon>
        <taxon>Ecdysozoa</taxon>
        <taxon>Arthropoda</taxon>
        <taxon>Crustacea</taxon>
        <taxon>Multicrustacea</taxon>
        <taxon>Malacostraca</taxon>
        <taxon>Eumalacostraca</taxon>
        <taxon>Eucarida</taxon>
        <taxon>Decapoda</taxon>
        <taxon>Pleocyemata</taxon>
        <taxon>Brachyura</taxon>
        <taxon>Eubrachyura</taxon>
        <taxon>Portunoidea</taxon>
        <taxon>Portunidae</taxon>
        <taxon>Portuninae</taxon>
        <taxon>Portunus</taxon>
    </lineage>
</organism>
<gene>
    <name evidence="1" type="ORF">E2C01_053538</name>
</gene>
<name>A0A5B7GPP9_PORTR</name>
<dbReference type="AlphaFoldDB" id="A0A5B7GPP9"/>
<reference evidence="1 2" key="1">
    <citation type="submission" date="2019-05" db="EMBL/GenBank/DDBJ databases">
        <title>Another draft genome of Portunus trituberculatus and its Hox gene families provides insights of decapod evolution.</title>
        <authorList>
            <person name="Jeong J.-H."/>
            <person name="Song I."/>
            <person name="Kim S."/>
            <person name="Choi T."/>
            <person name="Kim D."/>
            <person name="Ryu S."/>
            <person name="Kim W."/>
        </authorList>
    </citation>
    <scope>NUCLEOTIDE SEQUENCE [LARGE SCALE GENOMIC DNA]</scope>
    <source>
        <tissue evidence="1">Muscle</tissue>
    </source>
</reference>
<dbReference type="Proteomes" id="UP000324222">
    <property type="component" value="Unassembled WGS sequence"/>
</dbReference>
<evidence type="ECO:0000313" key="2">
    <source>
        <dbReference type="Proteomes" id="UP000324222"/>
    </source>
</evidence>